<dbReference type="PROSITE" id="PS00211">
    <property type="entry name" value="ABC_TRANSPORTER_1"/>
    <property type="match status" value="1"/>
</dbReference>
<evidence type="ECO:0000313" key="7">
    <source>
        <dbReference type="Proteomes" id="UP000331127"/>
    </source>
</evidence>
<dbReference type="SUPFAM" id="SSF52540">
    <property type="entry name" value="P-loop containing nucleoside triphosphate hydrolases"/>
    <property type="match status" value="2"/>
</dbReference>
<dbReference type="CDD" id="cd03216">
    <property type="entry name" value="ABC_Carb_Monos_I"/>
    <property type="match status" value="1"/>
</dbReference>
<dbReference type="PANTHER" id="PTHR43790">
    <property type="entry name" value="CARBOHYDRATE TRANSPORT ATP-BINDING PROTEIN MG119-RELATED"/>
    <property type="match status" value="1"/>
</dbReference>
<accession>A0A5M3X5H6</accession>
<evidence type="ECO:0000259" key="5">
    <source>
        <dbReference type="PROSITE" id="PS50893"/>
    </source>
</evidence>
<keyword evidence="2" id="KW-0677">Repeat</keyword>
<keyword evidence="1" id="KW-0813">Transport</keyword>
<sequence>MFDATVDASASALSLVGVSKTFPGTRALADVSFSIEPGHFHALVGGNGSGKSTLIKILAGVYGADRGGSLRLGDATFDVERLSPRWSRESGIRFVHQDLGLFPQLTVTENVLAGSSYPRRAGGLDWGEAHRSVQRLLDGLGAEVDARTAVRDLRPADQTLVAIARCLRDRDAGGVGLLVLDEPTTRLPADEVEGLLRRLKSYSQQGQSILYVTHRLDEVLTYADTITVLRDGRHVDTRPAAEHDRAGLVASIAGHAPEDVNRVSRTASDAVVLSVRGLTGGPLKDISFDVNSGEAVALAGLVGSGRTSLLQNIFGAVRPRSGSVEVAGLPVRRGHVADAIAKGLAMVPEERGRDAAFQSLSVSDNLSATTVGRYRRGGWLRRSAERRDAERDVAAYGIKGAIDAPISRLSGGNQQKAIIARAMRTSPAVLLLDEPTQGVDVGARADIYAQIDAAVAAGAGVLLATSDLDELLYLADRVIVLVDGRVTCEASGDRITRHWIFENVYQHEKAPK</sequence>
<dbReference type="InterPro" id="IPR017871">
    <property type="entry name" value="ABC_transporter-like_CS"/>
</dbReference>
<keyword evidence="7" id="KW-1185">Reference proteome</keyword>
<dbReference type="PROSITE" id="PS50893">
    <property type="entry name" value="ABC_TRANSPORTER_2"/>
    <property type="match status" value="1"/>
</dbReference>
<evidence type="ECO:0000256" key="3">
    <source>
        <dbReference type="ARBA" id="ARBA00022741"/>
    </source>
</evidence>
<dbReference type="SMART" id="SM00382">
    <property type="entry name" value="AAA"/>
    <property type="match status" value="2"/>
</dbReference>
<dbReference type="Pfam" id="PF00005">
    <property type="entry name" value="ABC_tran"/>
    <property type="match status" value="2"/>
</dbReference>
<dbReference type="GO" id="GO:0005524">
    <property type="term" value="F:ATP binding"/>
    <property type="evidence" value="ECO:0007669"/>
    <property type="project" value="UniProtKB-KW"/>
</dbReference>
<evidence type="ECO:0000256" key="4">
    <source>
        <dbReference type="ARBA" id="ARBA00022840"/>
    </source>
</evidence>
<gene>
    <name evidence="6" type="primary">rbsA_4</name>
    <name evidence="6" type="ORF">Amac_094940</name>
</gene>
<comment type="caution">
    <text evidence="6">The sequence shown here is derived from an EMBL/GenBank/DDBJ whole genome shotgun (WGS) entry which is preliminary data.</text>
</comment>
<dbReference type="RefSeq" id="WP_155360980.1">
    <property type="nucleotide sequence ID" value="NZ_BAAAHL010000033.1"/>
</dbReference>
<feature type="domain" description="ABC transporter" evidence="5">
    <location>
        <begin position="13"/>
        <end position="508"/>
    </location>
</feature>
<dbReference type="OrthoDB" id="8039522at2"/>
<dbReference type="InterPro" id="IPR003439">
    <property type="entry name" value="ABC_transporter-like_ATP-bd"/>
</dbReference>
<name>A0A5M3X5H6_9ACTN</name>
<keyword evidence="4 6" id="KW-0067">ATP-binding</keyword>
<dbReference type="InterPro" id="IPR027417">
    <property type="entry name" value="P-loop_NTPase"/>
</dbReference>
<dbReference type="Gene3D" id="3.40.50.300">
    <property type="entry name" value="P-loop containing nucleotide triphosphate hydrolases"/>
    <property type="match status" value="2"/>
</dbReference>
<dbReference type="InterPro" id="IPR003593">
    <property type="entry name" value="AAA+_ATPase"/>
</dbReference>
<evidence type="ECO:0000256" key="2">
    <source>
        <dbReference type="ARBA" id="ARBA00022737"/>
    </source>
</evidence>
<dbReference type="InterPro" id="IPR050107">
    <property type="entry name" value="ABC_carbohydrate_import_ATPase"/>
</dbReference>
<protein>
    <submittedName>
        <fullName evidence="6">Ribose import ATP-binding protein RbsA</fullName>
    </submittedName>
</protein>
<keyword evidence="3" id="KW-0547">Nucleotide-binding</keyword>
<dbReference type="EMBL" id="BLAE01000086">
    <property type="protein sequence ID" value="GES15896.1"/>
    <property type="molecule type" value="Genomic_DNA"/>
</dbReference>
<dbReference type="PANTHER" id="PTHR43790:SF9">
    <property type="entry name" value="GALACTOFURANOSE TRANSPORTER ATP-BINDING PROTEIN YTFR"/>
    <property type="match status" value="1"/>
</dbReference>
<proteinExistence type="predicted"/>
<dbReference type="Proteomes" id="UP000331127">
    <property type="component" value="Unassembled WGS sequence"/>
</dbReference>
<evidence type="ECO:0000313" key="6">
    <source>
        <dbReference type="EMBL" id="GES15896.1"/>
    </source>
</evidence>
<dbReference type="CDD" id="cd03215">
    <property type="entry name" value="ABC_Carb_Monos_II"/>
    <property type="match status" value="1"/>
</dbReference>
<reference evidence="6 7" key="1">
    <citation type="submission" date="2019-10" db="EMBL/GenBank/DDBJ databases">
        <title>Whole genome shotgun sequence of Acrocarpospora macrocephala NBRC 16266.</title>
        <authorList>
            <person name="Ichikawa N."/>
            <person name="Kimura A."/>
            <person name="Kitahashi Y."/>
            <person name="Komaki H."/>
            <person name="Oguchi A."/>
        </authorList>
    </citation>
    <scope>NUCLEOTIDE SEQUENCE [LARGE SCALE GENOMIC DNA]</scope>
    <source>
        <strain evidence="6 7">NBRC 16266</strain>
    </source>
</reference>
<evidence type="ECO:0000256" key="1">
    <source>
        <dbReference type="ARBA" id="ARBA00022448"/>
    </source>
</evidence>
<dbReference type="GO" id="GO:0016887">
    <property type="term" value="F:ATP hydrolysis activity"/>
    <property type="evidence" value="ECO:0007669"/>
    <property type="project" value="InterPro"/>
</dbReference>
<organism evidence="6 7">
    <name type="scientific">Acrocarpospora macrocephala</name>
    <dbReference type="NCBI Taxonomy" id="150177"/>
    <lineage>
        <taxon>Bacteria</taxon>
        <taxon>Bacillati</taxon>
        <taxon>Actinomycetota</taxon>
        <taxon>Actinomycetes</taxon>
        <taxon>Streptosporangiales</taxon>
        <taxon>Streptosporangiaceae</taxon>
        <taxon>Acrocarpospora</taxon>
    </lineage>
</organism>
<dbReference type="AlphaFoldDB" id="A0A5M3X5H6"/>